<dbReference type="STRING" id="1122169.Lsha_0132"/>
<reference evidence="6 7" key="1">
    <citation type="submission" date="2015-11" db="EMBL/GenBank/DDBJ databases">
        <title>Genomic analysis of 38 Legionella species identifies large and diverse effector repertoires.</title>
        <authorList>
            <person name="Burstein D."/>
            <person name="Amaro F."/>
            <person name="Zusman T."/>
            <person name="Lifshitz Z."/>
            <person name="Cohen O."/>
            <person name="Gilbert J.A."/>
            <person name="Pupko T."/>
            <person name="Shuman H.A."/>
            <person name="Segal G."/>
        </authorList>
    </citation>
    <scope>NUCLEOTIDE SEQUENCE [LARGE SCALE GENOMIC DNA]</scope>
    <source>
        <strain evidence="6 7">ATCC 49655</strain>
    </source>
</reference>
<organism evidence="6 7">
    <name type="scientific">Legionella shakespearei DSM 23087</name>
    <dbReference type="NCBI Taxonomy" id="1122169"/>
    <lineage>
        <taxon>Bacteria</taxon>
        <taxon>Pseudomonadati</taxon>
        <taxon>Pseudomonadota</taxon>
        <taxon>Gammaproteobacteria</taxon>
        <taxon>Legionellales</taxon>
        <taxon>Legionellaceae</taxon>
        <taxon>Legionella</taxon>
    </lineage>
</organism>
<dbReference type="NCBIfam" id="NF005543">
    <property type="entry name" value="PRK07206.1"/>
    <property type="match status" value="1"/>
</dbReference>
<gene>
    <name evidence="6" type="ORF">Lsha_0132</name>
</gene>
<keyword evidence="7" id="KW-1185">Reference proteome</keyword>
<evidence type="ECO:0000256" key="2">
    <source>
        <dbReference type="ARBA" id="ARBA00022741"/>
    </source>
</evidence>
<dbReference type="PANTHER" id="PTHR43585:SF2">
    <property type="entry name" value="ATP-GRASP ENZYME FSQD"/>
    <property type="match status" value="1"/>
</dbReference>
<dbReference type="SUPFAM" id="SSF56059">
    <property type="entry name" value="Glutathione synthetase ATP-binding domain-like"/>
    <property type="match status" value="1"/>
</dbReference>
<dbReference type="RefSeq" id="WP_018577676.1">
    <property type="nucleotide sequence ID" value="NZ_KB892405.1"/>
</dbReference>
<dbReference type="AlphaFoldDB" id="A0A0W0ZAC4"/>
<evidence type="ECO:0000313" key="7">
    <source>
        <dbReference type="Proteomes" id="UP000054600"/>
    </source>
</evidence>
<keyword evidence="2 4" id="KW-0547">Nucleotide-binding</keyword>
<evidence type="ECO:0000256" key="1">
    <source>
        <dbReference type="ARBA" id="ARBA00022598"/>
    </source>
</evidence>
<evidence type="ECO:0000256" key="4">
    <source>
        <dbReference type="PROSITE-ProRule" id="PRU00409"/>
    </source>
</evidence>
<dbReference type="GO" id="GO:0005524">
    <property type="term" value="F:ATP binding"/>
    <property type="evidence" value="ECO:0007669"/>
    <property type="project" value="UniProtKB-UniRule"/>
</dbReference>
<evidence type="ECO:0000313" key="6">
    <source>
        <dbReference type="EMBL" id="KTD66056.1"/>
    </source>
</evidence>
<dbReference type="EMBL" id="LNYW01000007">
    <property type="protein sequence ID" value="KTD66056.1"/>
    <property type="molecule type" value="Genomic_DNA"/>
</dbReference>
<comment type="caution">
    <text evidence="6">The sequence shown here is derived from an EMBL/GenBank/DDBJ whole genome shotgun (WGS) entry which is preliminary data.</text>
</comment>
<dbReference type="Gene3D" id="3.30.470.20">
    <property type="entry name" value="ATP-grasp fold, B domain"/>
    <property type="match status" value="1"/>
</dbReference>
<accession>A0A0W0ZAC4</accession>
<dbReference type="InterPro" id="IPR011761">
    <property type="entry name" value="ATP-grasp"/>
</dbReference>
<protein>
    <submittedName>
        <fullName evidence="6">Phosphoribosylglycinamide synthetase ATP-grasp (A) domain protein</fullName>
    </submittedName>
</protein>
<proteinExistence type="predicted"/>
<dbReference type="GO" id="GO:0016874">
    <property type="term" value="F:ligase activity"/>
    <property type="evidence" value="ECO:0007669"/>
    <property type="project" value="UniProtKB-KW"/>
</dbReference>
<dbReference type="PATRIC" id="fig|1122169.6.peg.146"/>
<evidence type="ECO:0000259" key="5">
    <source>
        <dbReference type="PROSITE" id="PS50975"/>
    </source>
</evidence>
<keyword evidence="3 4" id="KW-0067">ATP-binding</keyword>
<dbReference type="PANTHER" id="PTHR43585">
    <property type="entry name" value="FUMIPYRROLE BIOSYNTHESIS PROTEIN C"/>
    <property type="match status" value="1"/>
</dbReference>
<dbReference type="GO" id="GO:0046872">
    <property type="term" value="F:metal ion binding"/>
    <property type="evidence" value="ECO:0007669"/>
    <property type="project" value="InterPro"/>
</dbReference>
<name>A0A0W0ZAC4_9GAMM</name>
<feature type="domain" description="ATP-grasp" evidence="5">
    <location>
        <begin position="111"/>
        <end position="313"/>
    </location>
</feature>
<dbReference type="eggNOG" id="COG0151">
    <property type="taxonomic scope" value="Bacteria"/>
</dbReference>
<sequence>MNRPVIIVNPISSGIELAPAFKARGIPVIAITLHSLEWAGFGTHIQHEDFIEIIPNQPNLVERLKDYDPLAIIPGDEEGVPLAEALAAALTPHLANDPEKALNRLHKALMQKSLHEAGVPALKTLNTASEKEVEAWIKANGLADSSLVIKPPISAGSDKVFHIPAQGDWKKAFHQVLTEPSKLTGTMNETVVVQEEAIGTEYAVGTVSANGSHYLTHLIKYNKTAFNGRKTVYDHVEFIPFNEEAHGELFAYTKEALDALGIRWGAAHTEIMLTEDGPRLIETGARMCGGPVVGFAREATGSSQTDKLVEIYVDGDVASKDYVFQKTVLPVFLKSSTTGTLTNMEAFADLATLPTFFNKYIWFKNGDLVPQTIDYLTSLGIVALAGDRESIFRDYQKIRQMESELVILASRPEVSP</sequence>
<dbReference type="Pfam" id="PF13535">
    <property type="entry name" value="ATP-grasp_4"/>
    <property type="match status" value="1"/>
</dbReference>
<evidence type="ECO:0000256" key="3">
    <source>
        <dbReference type="ARBA" id="ARBA00022840"/>
    </source>
</evidence>
<dbReference type="InterPro" id="IPR052032">
    <property type="entry name" value="ATP-dep_AA_Ligase"/>
</dbReference>
<dbReference type="PROSITE" id="PS50975">
    <property type="entry name" value="ATP_GRASP"/>
    <property type="match status" value="1"/>
</dbReference>
<dbReference type="Proteomes" id="UP000054600">
    <property type="component" value="Unassembled WGS sequence"/>
</dbReference>
<dbReference type="OrthoDB" id="24041at2"/>
<keyword evidence="1" id="KW-0436">Ligase</keyword>